<reference evidence="4" key="2">
    <citation type="submission" date="2020-04" db="EMBL/GenBank/DDBJ databases">
        <authorList>
            <consortium name="NCBI Genome Project"/>
        </authorList>
    </citation>
    <scope>NUCLEOTIDE SEQUENCE</scope>
    <source>
        <strain evidence="4">CBS 304.34</strain>
    </source>
</reference>
<dbReference type="RefSeq" id="XP_033578239.1">
    <property type="nucleotide sequence ID" value="XM_033727344.1"/>
</dbReference>
<sequence>MSRAILDRPKTDEEKIAAIKAWQEVNNPKSARSSIAFANASVSVERPCHPAVAPALGLGGGPGDGGDALQRALRLAGDRPFPAARSGAPGGGEGEGGRESHPAGGVAGAGPPGPEGGGGAEAGGRARPRPPQICVPGGVGRDSAEAGEGEEGGGGGGEGGSGHAGGPVLAGVFVSTWGSFV</sequence>
<keyword evidence="3" id="KW-1185">Reference proteome</keyword>
<organism evidence="2">
    <name type="scientific">Mytilinidion resinicola</name>
    <dbReference type="NCBI Taxonomy" id="574789"/>
    <lineage>
        <taxon>Eukaryota</taxon>
        <taxon>Fungi</taxon>
        <taxon>Dikarya</taxon>
        <taxon>Ascomycota</taxon>
        <taxon>Pezizomycotina</taxon>
        <taxon>Dothideomycetes</taxon>
        <taxon>Pleosporomycetidae</taxon>
        <taxon>Mytilinidiales</taxon>
        <taxon>Mytilinidiaceae</taxon>
        <taxon>Mytilinidion</taxon>
    </lineage>
</organism>
<dbReference type="AlphaFoldDB" id="A0A6A6YTI6"/>
<reference evidence="2 4" key="1">
    <citation type="journal article" date="2020" name="Stud. Mycol.">
        <title>101 Dothideomycetes genomes: a test case for predicting lifestyles and emergence of pathogens.</title>
        <authorList>
            <person name="Haridas S."/>
            <person name="Albert R."/>
            <person name="Binder M."/>
            <person name="Bloem J."/>
            <person name="Labutti K."/>
            <person name="Salamov A."/>
            <person name="Andreopoulos B."/>
            <person name="Baker S."/>
            <person name="Barry K."/>
            <person name="Bills G."/>
            <person name="Bluhm B."/>
            <person name="Cannon C."/>
            <person name="Castanera R."/>
            <person name="Culley D."/>
            <person name="Daum C."/>
            <person name="Ezra D."/>
            <person name="Gonzalez J."/>
            <person name="Henrissat B."/>
            <person name="Kuo A."/>
            <person name="Liang C."/>
            <person name="Lipzen A."/>
            <person name="Lutzoni F."/>
            <person name="Magnuson J."/>
            <person name="Mondo S."/>
            <person name="Nolan M."/>
            <person name="Ohm R."/>
            <person name="Pangilinan J."/>
            <person name="Park H.-J."/>
            <person name="Ramirez L."/>
            <person name="Alfaro M."/>
            <person name="Sun H."/>
            <person name="Tritt A."/>
            <person name="Yoshinaga Y."/>
            <person name="Zwiers L.-H."/>
            <person name="Turgeon B."/>
            <person name="Goodwin S."/>
            <person name="Spatafora J."/>
            <person name="Crous P."/>
            <person name="Grigoriev I."/>
        </authorList>
    </citation>
    <scope>NUCLEOTIDE SEQUENCE</scope>
    <source>
        <strain evidence="2 4">CBS 304.34</strain>
    </source>
</reference>
<reference evidence="4" key="3">
    <citation type="submission" date="2025-04" db="UniProtKB">
        <authorList>
            <consortium name="RefSeq"/>
        </authorList>
    </citation>
    <scope>IDENTIFICATION</scope>
    <source>
        <strain evidence="4">CBS 304.34</strain>
    </source>
</reference>
<evidence type="ECO:0000256" key="1">
    <source>
        <dbReference type="SAM" id="MobiDB-lite"/>
    </source>
</evidence>
<protein>
    <submittedName>
        <fullName evidence="2 4">Uncharacterized protein</fullName>
    </submittedName>
</protein>
<evidence type="ECO:0000313" key="3">
    <source>
        <dbReference type="Proteomes" id="UP000504636"/>
    </source>
</evidence>
<feature type="compositionally biased region" description="Gly residues" evidence="1">
    <location>
        <begin position="152"/>
        <end position="165"/>
    </location>
</feature>
<proteinExistence type="predicted"/>
<accession>A0A6A6YTI6</accession>
<dbReference type="GeneID" id="54468237"/>
<feature type="compositionally biased region" description="Gly residues" evidence="1">
    <location>
        <begin position="105"/>
        <end position="122"/>
    </location>
</feature>
<dbReference type="EMBL" id="MU003699">
    <property type="protein sequence ID" value="KAF2811275.1"/>
    <property type="molecule type" value="Genomic_DNA"/>
</dbReference>
<dbReference type="Proteomes" id="UP000504636">
    <property type="component" value="Unplaced"/>
</dbReference>
<name>A0A6A6YTI6_9PEZI</name>
<evidence type="ECO:0000313" key="2">
    <source>
        <dbReference type="EMBL" id="KAF2811275.1"/>
    </source>
</evidence>
<feature type="region of interest" description="Disordered" evidence="1">
    <location>
        <begin position="75"/>
        <end position="169"/>
    </location>
</feature>
<evidence type="ECO:0000313" key="4">
    <source>
        <dbReference type="RefSeq" id="XP_033578239.1"/>
    </source>
</evidence>
<gene>
    <name evidence="2 4" type="ORF">BDZ99DRAFT_562387</name>
</gene>